<dbReference type="PANTHER" id="PTHR23502">
    <property type="entry name" value="MAJOR FACILITATOR SUPERFAMILY"/>
    <property type="match status" value="1"/>
</dbReference>
<dbReference type="Gene3D" id="1.20.1720.10">
    <property type="entry name" value="Multidrug resistance protein D"/>
    <property type="match status" value="1"/>
</dbReference>
<evidence type="ECO:0000256" key="6">
    <source>
        <dbReference type="ARBA" id="ARBA00022989"/>
    </source>
</evidence>
<evidence type="ECO:0000256" key="2">
    <source>
        <dbReference type="ARBA" id="ARBA00006236"/>
    </source>
</evidence>
<sequence>MTSTVRRPPMTYRRAVVVLGALSWLGPFSLDAYTPAFPEMSADLGAGVSTIQLTLTALLIGLILGQLAGGAIVETFGRRMPVLIAAASYCVASAACALAPNVGILIAFRVCQGLTAAVALVAARSVGRDLFEGTRLTKFYSHLAAMTTLAPLTGPVVGAVIVGWSDWRAIFWLITAMGTACLIGVALFLPETRALAPAAPDPAGGRTPASLTGYRTVLADRHFVRCAATLAMVCGVGLTYLAGASFVFQEDYGLTSQQFSLVFASNALVLLIGTQTTARLVDRIPSRTIVSWGLVAQSVIGIGCCTVLVAQAPVPVLWFSFTLLIFFHGVLVPPLTGMAMDRHPEHAGPSSALVGVAQFSVGALVAPALGMMSAGVSTALGMLLPILGALAALTFFTSGASAQYGRHTGGAQTQSNACGLNSTGTLNSTERGAI</sequence>
<feature type="region of interest" description="Disordered" evidence="8">
    <location>
        <begin position="410"/>
        <end position="434"/>
    </location>
</feature>
<feature type="transmembrane region" description="Helical" evidence="9">
    <location>
        <begin position="223"/>
        <end position="247"/>
    </location>
</feature>
<comment type="similarity">
    <text evidence="2">Belongs to the major facilitator superfamily. Bcr/CmlA family.</text>
</comment>
<keyword evidence="7 9" id="KW-0472">Membrane</keyword>
<evidence type="ECO:0000256" key="9">
    <source>
        <dbReference type="SAM" id="Phobius"/>
    </source>
</evidence>
<dbReference type="Pfam" id="PF07690">
    <property type="entry name" value="MFS_1"/>
    <property type="match status" value="1"/>
</dbReference>
<feature type="transmembrane region" description="Helical" evidence="9">
    <location>
        <begin position="376"/>
        <end position="396"/>
    </location>
</feature>
<feature type="transmembrane region" description="Helical" evidence="9">
    <location>
        <begin position="80"/>
        <end position="100"/>
    </location>
</feature>
<evidence type="ECO:0000256" key="4">
    <source>
        <dbReference type="ARBA" id="ARBA00022475"/>
    </source>
</evidence>
<organism evidence="11 12">
    <name type="scientific">Rhodococcus rhodochrous J3</name>
    <dbReference type="NCBI Taxonomy" id="903528"/>
    <lineage>
        <taxon>Bacteria</taxon>
        <taxon>Bacillati</taxon>
        <taxon>Actinomycetota</taxon>
        <taxon>Actinomycetes</taxon>
        <taxon>Mycobacteriales</taxon>
        <taxon>Nocardiaceae</taxon>
        <taxon>Rhodococcus</taxon>
    </lineage>
</organism>
<evidence type="ECO:0000256" key="3">
    <source>
        <dbReference type="ARBA" id="ARBA00022448"/>
    </source>
</evidence>
<keyword evidence="4" id="KW-1003">Cell membrane</keyword>
<reference evidence="11 12" key="1">
    <citation type="submission" date="2017-04" db="EMBL/GenBank/DDBJ databases">
        <authorList>
            <person name="Varghese N."/>
            <person name="Submissions S."/>
        </authorList>
    </citation>
    <scope>NUCLEOTIDE SEQUENCE [LARGE SCALE GENOMIC DNA]</scope>
    <source>
        <strain evidence="11 12">J3</strain>
    </source>
</reference>
<feature type="domain" description="Major facilitator superfamily (MFS) profile" evidence="10">
    <location>
        <begin position="15"/>
        <end position="403"/>
    </location>
</feature>
<name>A0ABY1MCM3_RHORH</name>
<feature type="transmembrane region" description="Helical" evidence="9">
    <location>
        <begin position="259"/>
        <end position="277"/>
    </location>
</feature>
<evidence type="ECO:0000313" key="12">
    <source>
        <dbReference type="Proteomes" id="UP000193566"/>
    </source>
</evidence>
<comment type="subcellular location">
    <subcellularLocation>
        <location evidence="1">Cell membrane</location>
        <topology evidence="1">Multi-pass membrane protein</topology>
    </subcellularLocation>
</comment>
<dbReference type="EMBL" id="FXAV01000008">
    <property type="protein sequence ID" value="SMG45210.1"/>
    <property type="molecule type" value="Genomic_DNA"/>
</dbReference>
<dbReference type="SUPFAM" id="SSF103473">
    <property type="entry name" value="MFS general substrate transporter"/>
    <property type="match status" value="1"/>
</dbReference>
<comment type="caution">
    <text evidence="11">The sequence shown here is derived from an EMBL/GenBank/DDBJ whole genome shotgun (WGS) entry which is preliminary data.</text>
</comment>
<keyword evidence="6 9" id="KW-1133">Transmembrane helix</keyword>
<feature type="transmembrane region" description="Helical" evidence="9">
    <location>
        <begin position="51"/>
        <end position="73"/>
    </location>
</feature>
<evidence type="ECO:0000256" key="7">
    <source>
        <dbReference type="ARBA" id="ARBA00023136"/>
    </source>
</evidence>
<proteinExistence type="inferred from homology"/>
<evidence type="ECO:0000256" key="1">
    <source>
        <dbReference type="ARBA" id="ARBA00004651"/>
    </source>
</evidence>
<feature type="transmembrane region" description="Helical" evidence="9">
    <location>
        <begin position="352"/>
        <end position="370"/>
    </location>
</feature>
<feature type="transmembrane region" description="Helical" evidence="9">
    <location>
        <begin position="106"/>
        <end position="127"/>
    </location>
</feature>
<keyword evidence="3" id="KW-0813">Transport</keyword>
<gene>
    <name evidence="11" type="ORF">SAMN02745947_03161</name>
</gene>
<evidence type="ECO:0000313" key="11">
    <source>
        <dbReference type="EMBL" id="SMG45210.1"/>
    </source>
</evidence>
<feature type="transmembrane region" description="Helical" evidence="9">
    <location>
        <begin position="316"/>
        <end position="340"/>
    </location>
</feature>
<evidence type="ECO:0000256" key="8">
    <source>
        <dbReference type="SAM" id="MobiDB-lite"/>
    </source>
</evidence>
<dbReference type="InterPro" id="IPR036259">
    <property type="entry name" value="MFS_trans_sf"/>
</dbReference>
<dbReference type="CDD" id="cd17320">
    <property type="entry name" value="MFS_MdfA_MDR_like"/>
    <property type="match status" value="1"/>
</dbReference>
<evidence type="ECO:0000259" key="10">
    <source>
        <dbReference type="PROSITE" id="PS50850"/>
    </source>
</evidence>
<evidence type="ECO:0000256" key="5">
    <source>
        <dbReference type="ARBA" id="ARBA00022692"/>
    </source>
</evidence>
<dbReference type="NCBIfam" id="TIGR00710">
    <property type="entry name" value="efflux_Bcr_CflA"/>
    <property type="match status" value="1"/>
</dbReference>
<feature type="transmembrane region" description="Helical" evidence="9">
    <location>
        <begin position="170"/>
        <end position="189"/>
    </location>
</feature>
<protein>
    <submittedName>
        <fullName evidence="11">MFS transporter, DHA1 family, bicyclomycin/chloramphenicol resistance protein</fullName>
    </submittedName>
</protein>
<dbReference type="Proteomes" id="UP000193566">
    <property type="component" value="Unassembled WGS sequence"/>
</dbReference>
<accession>A0ABY1MCM3</accession>
<dbReference type="PANTHER" id="PTHR23502:SF132">
    <property type="entry name" value="POLYAMINE TRANSPORTER 2-RELATED"/>
    <property type="match status" value="1"/>
</dbReference>
<dbReference type="InterPro" id="IPR004812">
    <property type="entry name" value="Efflux_drug-R_Bcr/CmlA"/>
</dbReference>
<keyword evidence="5 9" id="KW-0812">Transmembrane</keyword>
<feature type="transmembrane region" description="Helical" evidence="9">
    <location>
        <begin position="139"/>
        <end position="164"/>
    </location>
</feature>
<dbReference type="InterPro" id="IPR020846">
    <property type="entry name" value="MFS_dom"/>
</dbReference>
<feature type="transmembrane region" description="Helical" evidence="9">
    <location>
        <begin position="289"/>
        <end position="310"/>
    </location>
</feature>
<dbReference type="InterPro" id="IPR011701">
    <property type="entry name" value="MFS"/>
</dbReference>
<keyword evidence="12" id="KW-1185">Reference proteome</keyword>
<dbReference type="RefSeq" id="WP_085469538.1">
    <property type="nucleotide sequence ID" value="NZ_FXAV01000008.1"/>
</dbReference>
<dbReference type="PROSITE" id="PS50850">
    <property type="entry name" value="MFS"/>
    <property type="match status" value="1"/>
</dbReference>